<dbReference type="PANTHER" id="PTHR30093">
    <property type="entry name" value="GENERAL SECRETION PATHWAY PROTEIN G"/>
    <property type="match status" value="1"/>
</dbReference>
<dbReference type="OrthoDB" id="272433at2"/>
<organism evidence="3 4">
    <name type="scientific">Mucisphaera calidilacus</name>
    <dbReference type="NCBI Taxonomy" id="2527982"/>
    <lineage>
        <taxon>Bacteria</taxon>
        <taxon>Pseudomonadati</taxon>
        <taxon>Planctomycetota</taxon>
        <taxon>Phycisphaerae</taxon>
        <taxon>Phycisphaerales</taxon>
        <taxon>Phycisphaeraceae</taxon>
        <taxon>Mucisphaera</taxon>
    </lineage>
</organism>
<evidence type="ECO:0000256" key="1">
    <source>
        <dbReference type="SAM" id="Phobius"/>
    </source>
</evidence>
<accession>A0A518BUI5</accession>
<feature type="domain" description="DUF1559" evidence="2">
    <location>
        <begin position="38"/>
        <end position="220"/>
    </location>
</feature>
<evidence type="ECO:0000313" key="3">
    <source>
        <dbReference type="EMBL" id="QDU70626.1"/>
    </source>
</evidence>
<dbReference type="EMBL" id="CP036280">
    <property type="protein sequence ID" value="QDU70626.1"/>
    <property type="molecule type" value="Genomic_DNA"/>
</dbReference>
<proteinExistence type="predicted"/>
<gene>
    <name evidence="3" type="ORF">Pan265_04540</name>
</gene>
<keyword evidence="1" id="KW-0812">Transmembrane</keyword>
<evidence type="ECO:0000313" key="4">
    <source>
        <dbReference type="Proteomes" id="UP000320386"/>
    </source>
</evidence>
<keyword evidence="4" id="KW-1185">Reference proteome</keyword>
<dbReference type="PANTHER" id="PTHR30093:SF2">
    <property type="entry name" value="TYPE II SECRETION SYSTEM PROTEIN H"/>
    <property type="match status" value="1"/>
</dbReference>
<dbReference type="NCBIfam" id="TIGR02532">
    <property type="entry name" value="IV_pilin_GFxxxE"/>
    <property type="match status" value="1"/>
</dbReference>
<dbReference type="InterPro" id="IPR045584">
    <property type="entry name" value="Pilin-like"/>
</dbReference>
<dbReference type="Pfam" id="PF07963">
    <property type="entry name" value="N_methyl"/>
    <property type="match status" value="1"/>
</dbReference>
<reference evidence="3 4" key="1">
    <citation type="submission" date="2019-02" db="EMBL/GenBank/DDBJ databases">
        <title>Deep-cultivation of Planctomycetes and their phenomic and genomic characterization uncovers novel biology.</title>
        <authorList>
            <person name="Wiegand S."/>
            <person name="Jogler M."/>
            <person name="Boedeker C."/>
            <person name="Pinto D."/>
            <person name="Vollmers J."/>
            <person name="Rivas-Marin E."/>
            <person name="Kohn T."/>
            <person name="Peeters S.H."/>
            <person name="Heuer A."/>
            <person name="Rast P."/>
            <person name="Oberbeckmann S."/>
            <person name="Bunk B."/>
            <person name="Jeske O."/>
            <person name="Meyerdierks A."/>
            <person name="Storesund J.E."/>
            <person name="Kallscheuer N."/>
            <person name="Luecker S."/>
            <person name="Lage O.M."/>
            <person name="Pohl T."/>
            <person name="Merkel B.J."/>
            <person name="Hornburger P."/>
            <person name="Mueller R.-W."/>
            <person name="Bruemmer F."/>
            <person name="Labrenz M."/>
            <person name="Spormann A.M."/>
            <person name="Op den Camp H."/>
            <person name="Overmann J."/>
            <person name="Amann R."/>
            <person name="Jetten M.S.M."/>
            <person name="Mascher T."/>
            <person name="Medema M.H."/>
            <person name="Devos D.P."/>
            <person name="Kaster A.-K."/>
            <person name="Ovreas L."/>
            <person name="Rohde M."/>
            <person name="Galperin M.Y."/>
            <person name="Jogler C."/>
        </authorList>
    </citation>
    <scope>NUCLEOTIDE SEQUENCE [LARGE SCALE GENOMIC DNA]</scope>
    <source>
        <strain evidence="3 4">Pan265</strain>
    </source>
</reference>
<dbReference type="SUPFAM" id="SSF54523">
    <property type="entry name" value="Pili subunits"/>
    <property type="match status" value="1"/>
</dbReference>
<dbReference type="InterPro" id="IPR012902">
    <property type="entry name" value="N_methyl_site"/>
</dbReference>
<protein>
    <recommendedName>
        <fullName evidence="2">DUF1559 domain-containing protein</fullName>
    </recommendedName>
</protein>
<name>A0A518BUI5_9BACT</name>
<dbReference type="Pfam" id="PF07596">
    <property type="entry name" value="SBP_bac_10"/>
    <property type="match status" value="1"/>
</dbReference>
<dbReference type="RefSeq" id="WP_145444786.1">
    <property type="nucleotide sequence ID" value="NZ_CP036280.1"/>
</dbReference>
<dbReference type="AlphaFoldDB" id="A0A518BUI5"/>
<keyword evidence="1" id="KW-1133">Transmembrane helix</keyword>
<evidence type="ECO:0000259" key="2">
    <source>
        <dbReference type="Pfam" id="PF07596"/>
    </source>
</evidence>
<dbReference type="InterPro" id="IPR011453">
    <property type="entry name" value="DUF1559"/>
</dbReference>
<dbReference type="Gene3D" id="3.30.700.10">
    <property type="entry name" value="Glycoprotein, Type 4 Pilin"/>
    <property type="match status" value="1"/>
</dbReference>
<dbReference type="PROSITE" id="PS00409">
    <property type="entry name" value="PROKAR_NTER_METHYL"/>
    <property type="match status" value="1"/>
</dbReference>
<sequence length="284" mass="31673">MTNQTHPYRPKGFTLIELLVVISIIALLIGILLPALGAARETARAIQCSSGERQMGVAFYVYAEDYDQYWPSGYIEPGTGFPGIVGYYQWDINGIAPYALGGQSFPPTMTDRYANYADALEGSIMECPNAAYDRSYENQAVPQEELVPNLRIMGRGYGYNIDMHALPEFIDPNQYNPRGNNIIPGWQQFKRPNAIKYTSQTMLLSDTEYNPEPATGNDMAKLGFNQILDWMIPVASKRHSDALNILYVDGHASRVSAGDEELFEAGSGVQNADNMAWRRFMVGQ</sequence>
<keyword evidence="1" id="KW-0472">Membrane</keyword>
<dbReference type="KEGG" id="mcad:Pan265_04540"/>
<dbReference type="Proteomes" id="UP000320386">
    <property type="component" value="Chromosome"/>
</dbReference>
<feature type="transmembrane region" description="Helical" evidence="1">
    <location>
        <begin position="12"/>
        <end position="36"/>
    </location>
</feature>